<proteinExistence type="predicted"/>
<sequence>MSTEQAEIQRLKQIVKALQQADCFSHAVQHFEVIETHISILLLTGDYAYKFKKPVDLGFVDFTSLDKRQHYCTEEIRLNRRLAPELYLDVVAVGGSVDAPVLNETPAIEYCVQMRQFPRSAELENALAEDRVDAQAFRQLATSVAAFHDRADAVSAADAYGRFDQVRQQCLDNFDVLNEPLPDLDLTAELKPLESWTRAQLEQQRDTIEARREAGRVRECHGDMHVTNMIWLDGSIQVFDCIEFNPELRWIDVQSEIAFLLMDLDMRGHHASARVFLNAYLEAGGDYAGLRLLPLFQVYRSLVRAKIAYLRLRDGAGDTALAQRIHDHVQLAQRYGGQDSNAPARPPLVITHGLSGSGKTTISDALIPLAGALRVRSDVERKRLQGLAADAHTDSGIGQGVYDPASTARTYARLADCARAIIASGRAAIVDATFLQRDQRQQFQALAAELNVPFRILDCQAPAAVLRQRVQARAEQDSDASEADLAVLEQQLSNRQPFSDSETTHVVALDTCARLDSKALGERLGLTDGAGTRGGGH</sequence>
<dbReference type="Gene3D" id="3.40.50.300">
    <property type="entry name" value="P-loop containing nucleotide triphosphate hydrolases"/>
    <property type="match status" value="1"/>
</dbReference>
<evidence type="ECO:0000259" key="1">
    <source>
        <dbReference type="Pfam" id="PF01636"/>
    </source>
</evidence>
<dbReference type="SUPFAM" id="SSF52540">
    <property type="entry name" value="P-loop containing nucleoside triphosphate hydrolases"/>
    <property type="match status" value="1"/>
</dbReference>
<dbReference type="InterPro" id="IPR011009">
    <property type="entry name" value="Kinase-like_dom_sf"/>
</dbReference>
<keyword evidence="2" id="KW-0808">Transferase</keyword>
<keyword evidence="2" id="KW-0418">Kinase</keyword>
<dbReference type="PANTHER" id="PTHR43883:SF1">
    <property type="entry name" value="GLUCONOKINASE"/>
    <property type="match status" value="1"/>
</dbReference>
<keyword evidence="3" id="KW-1185">Reference proteome</keyword>
<gene>
    <name evidence="2" type="ORF">J2T55_002026</name>
</gene>
<dbReference type="PANTHER" id="PTHR43883">
    <property type="entry name" value="SLR0207 PROTEIN"/>
    <property type="match status" value="1"/>
</dbReference>
<reference evidence="2" key="1">
    <citation type="submission" date="2022-08" db="EMBL/GenBank/DDBJ databases">
        <title>Genomic Encyclopedia of Type Strains, Phase III (KMG-III): the genomes of soil and plant-associated and newly described type strains.</title>
        <authorList>
            <person name="Whitman W."/>
        </authorList>
    </citation>
    <scope>NUCLEOTIDE SEQUENCE</scope>
    <source>
        <strain evidence="2">HMT 1</strain>
    </source>
</reference>
<dbReference type="Pfam" id="PF13671">
    <property type="entry name" value="AAA_33"/>
    <property type="match status" value="1"/>
</dbReference>
<dbReference type="GO" id="GO:0016301">
    <property type="term" value="F:kinase activity"/>
    <property type="evidence" value="ECO:0007669"/>
    <property type="project" value="UniProtKB-KW"/>
</dbReference>
<protein>
    <submittedName>
        <fullName evidence="2">Aminoglycoside phosphotransferase family enzyme/predicted kinase</fullName>
    </submittedName>
</protein>
<accession>A0AAE3HKN0</accession>
<evidence type="ECO:0000313" key="2">
    <source>
        <dbReference type="EMBL" id="MCS3903994.1"/>
    </source>
</evidence>
<evidence type="ECO:0000313" key="3">
    <source>
        <dbReference type="Proteomes" id="UP001204445"/>
    </source>
</evidence>
<organism evidence="2 3">
    <name type="scientific">Methylohalomonas lacus</name>
    <dbReference type="NCBI Taxonomy" id="398773"/>
    <lineage>
        <taxon>Bacteria</taxon>
        <taxon>Pseudomonadati</taxon>
        <taxon>Pseudomonadota</taxon>
        <taxon>Gammaproteobacteria</taxon>
        <taxon>Methylohalomonadales</taxon>
        <taxon>Methylohalomonadaceae</taxon>
        <taxon>Methylohalomonas</taxon>
    </lineage>
</organism>
<name>A0AAE3HKN0_9GAMM</name>
<dbReference type="InterPro" id="IPR002575">
    <property type="entry name" value="Aminoglycoside_PTrfase"/>
</dbReference>
<dbReference type="InterPro" id="IPR052732">
    <property type="entry name" value="Cell-binding_unc_protein"/>
</dbReference>
<comment type="caution">
    <text evidence="2">The sequence shown here is derived from an EMBL/GenBank/DDBJ whole genome shotgun (WGS) entry which is preliminary data.</text>
</comment>
<dbReference type="SUPFAM" id="SSF56112">
    <property type="entry name" value="Protein kinase-like (PK-like)"/>
    <property type="match status" value="1"/>
</dbReference>
<dbReference type="Proteomes" id="UP001204445">
    <property type="component" value="Unassembled WGS sequence"/>
</dbReference>
<dbReference type="RefSeq" id="WP_259056000.1">
    <property type="nucleotide sequence ID" value="NZ_JANUCT010000014.1"/>
</dbReference>
<dbReference type="Pfam" id="PF01636">
    <property type="entry name" value="APH"/>
    <property type="match status" value="1"/>
</dbReference>
<feature type="domain" description="Aminoglycoside phosphotransferase" evidence="1">
    <location>
        <begin position="146"/>
        <end position="293"/>
    </location>
</feature>
<dbReference type="InterPro" id="IPR027417">
    <property type="entry name" value="P-loop_NTPase"/>
</dbReference>
<dbReference type="AlphaFoldDB" id="A0AAE3HKN0"/>
<dbReference type="EMBL" id="JANUCT010000014">
    <property type="protein sequence ID" value="MCS3903994.1"/>
    <property type="molecule type" value="Genomic_DNA"/>
</dbReference>